<evidence type="ECO:0000256" key="3">
    <source>
        <dbReference type="ARBA" id="ARBA00023096"/>
    </source>
</evidence>
<feature type="binding site" evidence="4">
    <location>
        <position position="56"/>
    </location>
    <ligand>
        <name>1-deoxy-D-xylulose 5-phosphate</name>
        <dbReference type="ChEBI" id="CHEBI:57792"/>
    </ligand>
</feature>
<dbReference type="InterPro" id="IPR004569">
    <property type="entry name" value="PyrdxlP_synth_PdxJ"/>
</dbReference>
<dbReference type="SUPFAM" id="SSF63892">
    <property type="entry name" value="Pyridoxine 5'-phosphate synthase"/>
    <property type="match status" value="1"/>
</dbReference>
<dbReference type="NCBIfam" id="NF003625">
    <property type="entry name" value="PRK05265.1-3"/>
    <property type="match status" value="1"/>
</dbReference>
<dbReference type="EC" id="2.6.99.2" evidence="4 5"/>
<dbReference type="PANTHER" id="PTHR30456">
    <property type="entry name" value="PYRIDOXINE 5'-PHOSPHATE SYNTHASE"/>
    <property type="match status" value="1"/>
</dbReference>
<feature type="binding site" evidence="4">
    <location>
        <begin position="224"/>
        <end position="225"/>
    </location>
    <ligand>
        <name>3-amino-2-oxopropyl phosphate</name>
        <dbReference type="ChEBI" id="CHEBI:57279"/>
    </ligand>
</feature>
<feature type="active site" description="Proton acceptor" evidence="4">
    <location>
        <position position="49"/>
    </location>
</feature>
<evidence type="ECO:0000256" key="5">
    <source>
        <dbReference type="NCBIfam" id="TIGR00559"/>
    </source>
</evidence>
<protein>
    <recommendedName>
        <fullName evidence="4 5">Pyridoxine 5'-phosphate synthase</fullName>
        <shortName evidence="4">PNP synthase</shortName>
        <ecNumber evidence="4 5">2.6.99.2</ecNumber>
    </recommendedName>
</protein>
<comment type="similarity">
    <text evidence="4">Belongs to the PNP synthase family.</text>
</comment>
<proteinExistence type="inferred from homology"/>
<evidence type="ECO:0000256" key="1">
    <source>
        <dbReference type="ARBA" id="ARBA00022490"/>
    </source>
</evidence>
<keyword evidence="3 4" id="KW-0664">Pyridoxine biosynthesis</keyword>
<evidence type="ECO:0000256" key="2">
    <source>
        <dbReference type="ARBA" id="ARBA00022679"/>
    </source>
</evidence>
<dbReference type="CDD" id="cd00003">
    <property type="entry name" value="PNPsynthase"/>
    <property type="match status" value="1"/>
</dbReference>
<feature type="binding site" evidence="4">
    <location>
        <position position="203"/>
    </location>
    <ligand>
        <name>3-amino-2-oxopropyl phosphate</name>
        <dbReference type="ChEBI" id="CHEBI:57279"/>
    </ligand>
</feature>
<keyword evidence="1 4" id="KW-0963">Cytoplasm</keyword>
<feature type="binding site" evidence="4">
    <location>
        <begin position="15"/>
        <end position="16"/>
    </location>
    <ligand>
        <name>1-deoxy-D-xylulose 5-phosphate</name>
        <dbReference type="ChEBI" id="CHEBI:57792"/>
    </ligand>
</feature>
<dbReference type="Pfam" id="PF03740">
    <property type="entry name" value="PdxJ"/>
    <property type="match status" value="1"/>
</dbReference>
<feature type="active site" description="Proton donor" evidence="4">
    <location>
        <position position="202"/>
    </location>
</feature>
<comment type="subcellular location">
    <subcellularLocation>
        <location evidence="4">Cytoplasm</location>
    </subcellularLocation>
</comment>
<organism evidence="6 7">
    <name type="scientific">Fodinicurvata halophila</name>
    <dbReference type="NCBI Taxonomy" id="1419723"/>
    <lineage>
        <taxon>Bacteria</taxon>
        <taxon>Pseudomonadati</taxon>
        <taxon>Pseudomonadota</taxon>
        <taxon>Alphaproteobacteria</taxon>
        <taxon>Rhodospirillales</taxon>
        <taxon>Rhodovibrionaceae</taxon>
        <taxon>Fodinicurvata</taxon>
    </lineage>
</organism>
<dbReference type="RefSeq" id="WP_382421688.1">
    <property type="nucleotide sequence ID" value="NZ_JBHSCW010000003.1"/>
</dbReference>
<evidence type="ECO:0000256" key="4">
    <source>
        <dbReference type="HAMAP-Rule" id="MF_00279"/>
    </source>
</evidence>
<name>A0ABV8UJC2_9PROT</name>
<feature type="active site" description="Proton acceptor" evidence="4">
    <location>
        <position position="76"/>
    </location>
</feature>
<comment type="function">
    <text evidence="4">Catalyzes the complicated ring closure reaction between the two acyclic compounds 1-deoxy-D-xylulose-5-phosphate (DXP) and 3-amino-2-oxopropyl phosphate (1-amino-acetone-3-phosphate or AAP) to form pyridoxine 5'-phosphate (PNP) and inorganic phosphate.</text>
</comment>
<dbReference type="GO" id="GO:0033856">
    <property type="term" value="F:pyridoxine 5'-phosphate synthase activity"/>
    <property type="evidence" value="ECO:0007669"/>
    <property type="project" value="UniProtKB-EC"/>
</dbReference>
<evidence type="ECO:0000313" key="6">
    <source>
        <dbReference type="EMBL" id="MFC4351353.1"/>
    </source>
</evidence>
<feature type="binding site" evidence="4">
    <location>
        <position position="51"/>
    </location>
    <ligand>
        <name>1-deoxy-D-xylulose 5-phosphate</name>
        <dbReference type="ChEBI" id="CHEBI:57792"/>
    </ligand>
</feature>
<feature type="binding site" evidence="4">
    <location>
        <position position="13"/>
    </location>
    <ligand>
        <name>3-amino-2-oxopropyl phosphate</name>
        <dbReference type="ChEBI" id="CHEBI:57279"/>
    </ligand>
</feature>
<accession>A0ABV8UJC2</accession>
<feature type="binding site" evidence="4">
    <location>
        <position position="24"/>
    </location>
    <ligand>
        <name>3-amino-2-oxopropyl phosphate</name>
        <dbReference type="ChEBI" id="CHEBI:57279"/>
    </ligand>
</feature>
<dbReference type="Gene3D" id="3.20.20.70">
    <property type="entry name" value="Aldolase class I"/>
    <property type="match status" value="1"/>
</dbReference>
<dbReference type="PANTHER" id="PTHR30456:SF0">
    <property type="entry name" value="PYRIDOXINE 5'-PHOSPHATE SYNTHASE"/>
    <property type="match status" value="1"/>
</dbReference>
<sequence>MSGSLPRLRLGVNIDHVATLRNARGGVHPDPVAAALQAIDCGADGITAHLREDRRHIRDEDIMRLKKEISRPLNLEMAATQEMLSIALETRPHACCLVPEKREEVTTEGGLEVRAQKRQLAPYAETLSEAGIRVSLFIDPEEEQLEASRELRVPIVELHTGAYCEAFWRTGAESREAKQEFLRLENAARLASKLGLECHAGHGLTYETAERMAAISDFVEFNIGHFLIGEAVFEGLSAVLARMRSAMESGRDRTLIAQREGEPS</sequence>
<dbReference type="NCBIfam" id="NF003624">
    <property type="entry name" value="PRK05265.1-2"/>
    <property type="match status" value="1"/>
</dbReference>
<dbReference type="InterPro" id="IPR013785">
    <property type="entry name" value="Aldolase_TIM"/>
</dbReference>
<gene>
    <name evidence="4" type="primary">pdxJ</name>
    <name evidence="6" type="ORF">ACFOW6_07345</name>
</gene>
<evidence type="ECO:0000313" key="7">
    <source>
        <dbReference type="Proteomes" id="UP001595799"/>
    </source>
</evidence>
<reference evidence="7" key="1">
    <citation type="journal article" date="2019" name="Int. J. Syst. Evol. Microbiol.">
        <title>The Global Catalogue of Microorganisms (GCM) 10K type strain sequencing project: providing services to taxonomists for standard genome sequencing and annotation.</title>
        <authorList>
            <consortium name="The Broad Institute Genomics Platform"/>
            <consortium name="The Broad Institute Genome Sequencing Center for Infectious Disease"/>
            <person name="Wu L."/>
            <person name="Ma J."/>
        </authorList>
    </citation>
    <scope>NUCLEOTIDE SEQUENCE [LARGE SCALE GENOMIC DNA]</scope>
    <source>
        <strain evidence="7">CECT 8472</strain>
    </source>
</reference>
<keyword evidence="2 4" id="KW-0808">Transferase</keyword>
<dbReference type="InterPro" id="IPR036130">
    <property type="entry name" value="Pyridoxine-5'_phos_synth"/>
</dbReference>
<dbReference type="Proteomes" id="UP001595799">
    <property type="component" value="Unassembled WGS sequence"/>
</dbReference>
<comment type="caution">
    <text evidence="6">The sequence shown here is derived from an EMBL/GenBank/DDBJ whole genome shotgun (WGS) entry which is preliminary data.</text>
</comment>
<comment type="catalytic activity">
    <reaction evidence="4">
        <text>3-amino-2-oxopropyl phosphate + 1-deoxy-D-xylulose 5-phosphate = pyridoxine 5'-phosphate + phosphate + 2 H2O + H(+)</text>
        <dbReference type="Rhea" id="RHEA:15265"/>
        <dbReference type="ChEBI" id="CHEBI:15377"/>
        <dbReference type="ChEBI" id="CHEBI:15378"/>
        <dbReference type="ChEBI" id="CHEBI:43474"/>
        <dbReference type="ChEBI" id="CHEBI:57279"/>
        <dbReference type="ChEBI" id="CHEBI:57792"/>
        <dbReference type="ChEBI" id="CHEBI:58589"/>
        <dbReference type="EC" id="2.6.99.2"/>
    </reaction>
</comment>
<feature type="binding site" evidence="4">
    <location>
        <position position="106"/>
    </location>
    <ligand>
        <name>1-deoxy-D-xylulose 5-phosphate</name>
        <dbReference type="ChEBI" id="CHEBI:57792"/>
    </ligand>
</feature>
<comment type="pathway">
    <text evidence="4">Cofactor biosynthesis; pyridoxine 5'-phosphate biosynthesis; pyridoxine 5'-phosphate from D-erythrose 4-phosphate: step 5/5.</text>
</comment>
<keyword evidence="7" id="KW-1185">Reference proteome</keyword>
<dbReference type="HAMAP" id="MF_00279">
    <property type="entry name" value="PdxJ"/>
    <property type="match status" value="1"/>
</dbReference>
<dbReference type="EMBL" id="JBHSCW010000003">
    <property type="protein sequence ID" value="MFC4351353.1"/>
    <property type="molecule type" value="Genomic_DNA"/>
</dbReference>
<feature type="site" description="Transition state stabilizer" evidence="4">
    <location>
        <position position="157"/>
    </location>
</feature>
<dbReference type="NCBIfam" id="TIGR00559">
    <property type="entry name" value="pdxJ"/>
    <property type="match status" value="1"/>
</dbReference>
<dbReference type="NCBIfam" id="NF003627">
    <property type="entry name" value="PRK05265.1-5"/>
    <property type="match status" value="1"/>
</dbReference>
<comment type="subunit">
    <text evidence="4">Homooctamer; tetramer of dimers.</text>
</comment>